<keyword evidence="4" id="KW-1185">Reference proteome</keyword>
<evidence type="ECO:0000256" key="1">
    <source>
        <dbReference type="ARBA" id="ARBA00023172"/>
    </source>
</evidence>
<dbReference type="InterPro" id="IPR050090">
    <property type="entry name" value="Tyrosine_recombinase_XerCD"/>
</dbReference>
<evidence type="ECO:0000313" key="3">
    <source>
        <dbReference type="EMBL" id="MBE1556137.1"/>
    </source>
</evidence>
<dbReference type="PANTHER" id="PTHR30349:SF81">
    <property type="entry name" value="TYROSINE RECOMBINASE XERC"/>
    <property type="match status" value="1"/>
</dbReference>
<dbReference type="InterPro" id="IPR002104">
    <property type="entry name" value="Integrase_catalytic"/>
</dbReference>
<dbReference type="EMBL" id="JADBEL010000021">
    <property type="protein sequence ID" value="MBE1556137.1"/>
    <property type="molecule type" value="Genomic_DNA"/>
</dbReference>
<dbReference type="GO" id="GO:0003677">
    <property type="term" value="F:DNA binding"/>
    <property type="evidence" value="ECO:0007669"/>
    <property type="project" value="InterPro"/>
</dbReference>
<dbReference type="Gene3D" id="1.10.443.10">
    <property type="entry name" value="Intergrase catalytic core"/>
    <property type="match status" value="1"/>
</dbReference>
<evidence type="ECO:0000313" key="4">
    <source>
        <dbReference type="Proteomes" id="UP000658225"/>
    </source>
</evidence>
<protein>
    <submittedName>
        <fullName evidence="3">Site-specific recombinase XerD</fullName>
    </submittedName>
</protein>
<proteinExistence type="predicted"/>
<dbReference type="PANTHER" id="PTHR30349">
    <property type="entry name" value="PHAGE INTEGRASE-RELATED"/>
    <property type="match status" value="1"/>
</dbReference>
<reference evidence="3" key="1">
    <citation type="submission" date="2020-10" db="EMBL/GenBank/DDBJ databases">
        <title>Genomic Encyclopedia of Type Strains, Phase IV (KMG-IV): sequencing the most valuable type-strain genomes for metagenomic binning, comparative biology and taxonomic classification.</title>
        <authorList>
            <person name="Goeker M."/>
        </authorList>
    </citation>
    <scope>NUCLEOTIDE SEQUENCE</scope>
    <source>
        <strain evidence="3">DSM 13886</strain>
    </source>
</reference>
<name>A0A927MNI1_9BACL</name>
<evidence type="ECO:0000259" key="2">
    <source>
        <dbReference type="PROSITE" id="PS51898"/>
    </source>
</evidence>
<dbReference type="Pfam" id="PF00589">
    <property type="entry name" value="Phage_integrase"/>
    <property type="match status" value="1"/>
</dbReference>
<comment type="caution">
    <text evidence="3">The sequence shown here is derived from an EMBL/GenBank/DDBJ whole genome shotgun (WGS) entry which is preliminary data.</text>
</comment>
<keyword evidence="1" id="KW-0233">DNA recombination</keyword>
<dbReference type="InterPro" id="IPR011010">
    <property type="entry name" value="DNA_brk_join_enz"/>
</dbReference>
<gene>
    <name evidence="3" type="ORF">H4683_003258</name>
</gene>
<dbReference type="RefSeq" id="WP_192599801.1">
    <property type="nucleotide sequence ID" value="NZ_JADBEL010000021.1"/>
</dbReference>
<dbReference type="SUPFAM" id="SSF56349">
    <property type="entry name" value="DNA breaking-rejoining enzymes"/>
    <property type="match status" value="1"/>
</dbReference>
<dbReference type="Proteomes" id="UP000658225">
    <property type="component" value="Unassembled WGS sequence"/>
</dbReference>
<feature type="domain" description="Tyr recombinase" evidence="2">
    <location>
        <begin position="17"/>
        <end position="204"/>
    </location>
</feature>
<sequence length="208" mass="23557">MDYSPLFPSNKLRSHTEIPSVYTPEEIFQLLEYIRNSGYTNKRRNYAIAVLIAVYGFRAGDIKEMKLSDIDWQNETIRVDQSKTKQRLVHKLTCHTGNALAEYVLKERPEGTSEKVFLKGDGFEIKSSVTISTMIFIAFIDSGININGRKHGSHSLRHSLASNMLSNGAGILEISKTLGHASVDTTRIYSKVNITRLRLCELEVPRHE</sequence>
<accession>A0A927MNI1</accession>
<dbReference type="GO" id="GO:0015074">
    <property type="term" value="P:DNA integration"/>
    <property type="evidence" value="ECO:0007669"/>
    <property type="project" value="InterPro"/>
</dbReference>
<organism evidence="3 4">
    <name type="scientific">Sporosarcina limicola</name>
    <dbReference type="NCBI Taxonomy" id="34101"/>
    <lineage>
        <taxon>Bacteria</taxon>
        <taxon>Bacillati</taxon>
        <taxon>Bacillota</taxon>
        <taxon>Bacilli</taxon>
        <taxon>Bacillales</taxon>
        <taxon>Caryophanaceae</taxon>
        <taxon>Sporosarcina</taxon>
    </lineage>
</organism>
<dbReference type="AlphaFoldDB" id="A0A927MNI1"/>
<dbReference type="GO" id="GO:0006310">
    <property type="term" value="P:DNA recombination"/>
    <property type="evidence" value="ECO:0007669"/>
    <property type="project" value="UniProtKB-KW"/>
</dbReference>
<dbReference type="InterPro" id="IPR013762">
    <property type="entry name" value="Integrase-like_cat_sf"/>
</dbReference>
<dbReference type="PROSITE" id="PS51898">
    <property type="entry name" value="TYR_RECOMBINASE"/>
    <property type="match status" value="1"/>
</dbReference>